<evidence type="ECO:0000256" key="1">
    <source>
        <dbReference type="SAM" id="SignalP"/>
    </source>
</evidence>
<dbReference type="Proteomes" id="UP000432196">
    <property type="component" value="Unassembled WGS sequence"/>
</dbReference>
<evidence type="ECO:0000313" key="2">
    <source>
        <dbReference type="EMBL" id="KAB7056905.1"/>
    </source>
</evidence>
<dbReference type="Proteomes" id="UP000467387">
    <property type="component" value="Unassembled WGS sequence"/>
</dbReference>
<evidence type="ECO:0000313" key="5">
    <source>
        <dbReference type="Proteomes" id="UP000467387"/>
    </source>
</evidence>
<organism evidence="3 4">
    <name type="scientific">Bifidobacterium longum</name>
    <dbReference type="NCBI Taxonomy" id="216816"/>
    <lineage>
        <taxon>Bacteria</taxon>
        <taxon>Bacillati</taxon>
        <taxon>Actinomycetota</taxon>
        <taxon>Actinomycetes</taxon>
        <taxon>Bifidobacteriales</taxon>
        <taxon>Bifidobacteriaceae</taxon>
        <taxon>Bifidobacterium</taxon>
    </lineage>
</organism>
<accession>A0A6I1C4M7</accession>
<proteinExistence type="predicted"/>
<dbReference type="EMBL" id="WDWU01000008">
    <property type="protein sequence ID" value="KAB7056905.1"/>
    <property type="molecule type" value="Genomic_DNA"/>
</dbReference>
<feature type="chain" id="PRO_5044104806" evidence="1">
    <location>
        <begin position="19"/>
        <end position="284"/>
    </location>
</feature>
<comment type="caution">
    <text evidence="3">The sequence shown here is derived from an EMBL/GenBank/DDBJ whole genome shotgun (WGS) entry which is preliminary data.</text>
</comment>
<protein>
    <submittedName>
        <fullName evidence="3">Uncharacterized protein</fullName>
    </submittedName>
</protein>
<sequence>MALSVVLLAPLAACGQSASTAMPASTSEYAMPAATVPYSDHLVNGDFETPSLDGTPTDYITSRYANWKYVIPDKGVFQDDNHKDTKSLPISGFNAAAFGWKSDTPAQNGFDTGCVEIQRDVKTGEQFAEIVSENGLYSIYQDVSAKPGEMMRWTLKHAPRGYAGQIDHDSMQVLVGPAGHETVSPATRLTSNGTGKVGETSDTITTYANANRDFHPWETYTGTYLVPDGVTKVRFTFKGLTKSSAAHDKFVRSGNLIDDVSFQPAYPLTYDGNGNTDGNTPQRE</sequence>
<keyword evidence="1" id="KW-0732">Signal</keyword>
<reference evidence="4 5" key="1">
    <citation type="journal article" date="2019" name="Nat. Med.">
        <title>A library of human gut bacterial isolates paired with longitudinal multiomics data enables mechanistic microbiome research.</title>
        <authorList>
            <person name="Poyet M."/>
            <person name="Groussin M."/>
            <person name="Gibbons S.M."/>
            <person name="Avila-Pacheco J."/>
            <person name="Jiang X."/>
            <person name="Kearney S.M."/>
            <person name="Perrotta A.R."/>
            <person name="Berdy B."/>
            <person name="Zhao S."/>
            <person name="Lieberman T.D."/>
            <person name="Swanson P.K."/>
            <person name="Smith M."/>
            <person name="Roesemann S."/>
            <person name="Alexander J.E."/>
            <person name="Rich S.A."/>
            <person name="Livny J."/>
            <person name="Vlamakis H."/>
            <person name="Clish C."/>
            <person name="Bullock K."/>
            <person name="Deik A."/>
            <person name="Scott J."/>
            <person name="Pierce K.A."/>
            <person name="Xavier R.J."/>
            <person name="Alm E.J."/>
        </authorList>
    </citation>
    <scope>NUCLEOTIDE SEQUENCE [LARGE SCALE GENOMIC DNA]</scope>
    <source>
        <strain evidence="3 4">BIOML-A201</strain>
        <strain evidence="2 5">BIOML-A210</strain>
    </source>
</reference>
<gene>
    <name evidence="3" type="ORF">GBI83_09450</name>
    <name evidence="2" type="ORF">GBI87_07010</name>
</gene>
<feature type="signal peptide" evidence="1">
    <location>
        <begin position="1"/>
        <end position="18"/>
    </location>
</feature>
<dbReference type="EMBL" id="WDWL01000014">
    <property type="protein sequence ID" value="KAB7071088.1"/>
    <property type="molecule type" value="Genomic_DNA"/>
</dbReference>
<evidence type="ECO:0000313" key="3">
    <source>
        <dbReference type="EMBL" id="KAB7071088.1"/>
    </source>
</evidence>
<dbReference type="AlphaFoldDB" id="A0A6I1C4M7"/>
<evidence type="ECO:0000313" key="4">
    <source>
        <dbReference type="Proteomes" id="UP000432196"/>
    </source>
</evidence>
<dbReference type="Gene3D" id="2.60.120.260">
    <property type="entry name" value="Galactose-binding domain-like"/>
    <property type="match status" value="1"/>
</dbReference>
<name>A0A6I1C4M7_BIFLN</name>